<dbReference type="GO" id="GO:0003723">
    <property type="term" value="F:RNA binding"/>
    <property type="evidence" value="ECO:0007669"/>
    <property type="project" value="InterPro"/>
</dbReference>
<gene>
    <name evidence="3" type="ORF">HPP92_011780</name>
</gene>
<evidence type="ECO:0000313" key="4">
    <source>
        <dbReference type="Proteomes" id="UP000636800"/>
    </source>
</evidence>
<dbReference type="InterPro" id="IPR046849">
    <property type="entry name" value="E2_motif"/>
</dbReference>
<dbReference type="FunFam" id="1.25.40.10:FF:000366">
    <property type="entry name" value="Pentatricopeptide (PPR) repeat-containing protein"/>
    <property type="match status" value="1"/>
</dbReference>
<keyword evidence="1" id="KW-0677">Repeat</keyword>
<dbReference type="Pfam" id="PF13812">
    <property type="entry name" value="PPR_3"/>
    <property type="match status" value="1"/>
</dbReference>
<organism evidence="3 4">
    <name type="scientific">Vanilla planifolia</name>
    <name type="common">Vanilla</name>
    <dbReference type="NCBI Taxonomy" id="51239"/>
    <lineage>
        <taxon>Eukaryota</taxon>
        <taxon>Viridiplantae</taxon>
        <taxon>Streptophyta</taxon>
        <taxon>Embryophyta</taxon>
        <taxon>Tracheophyta</taxon>
        <taxon>Spermatophyta</taxon>
        <taxon>Magnoliopsida</taxon>
        <taxon>Liliopsida</taxon>
        <taxon>Asparagales</taxon>
        <taxon>Orchidaceae</taxon>
        <taxon>Vanilloideae</taxon>
        <taxon>Vanilleae</taxon>
        <taxon>Vanilla</taxon>
    </lineage>
</organism>
<dbReference type="InterPro" id="IPR011990">
    <property type="entry name" value="TPR-like_helical_dom_sf"/>
</dbReference>
<feature type="repeat" description="PPR" evidence="2">
    <location>
        <begin position="214"/>
        <end position="248"/>
    </location>
</feature>
<evidence type="ECO:0000256" key="1">
    <source>
        <dbReference type="ARBA" id="ARBA00022737"/>
    </source>
</evidence>
<evidence type="ECO:0000256" key="2">
    <source>
        <dbReference type="PROSITE-ProRule" id="PRU00708"/>
    </source>
</evidence>
<dbReference type="PANTHER" id="PTHR47926">
    <property type="entry name" value="PENTATRICOPEPTIDE REPEAT-CONTAINING PROTEIN"/>
    <property type="match status" value="1"/>
</dbReference>
<dbReference type="Gene3D" id="1.25.40.10">
    <property type="entry name" value="Tetratricopeptide repeat domain"/>
    <property type="match status" value="4"/>
</dbReference>
<name>A0A835V0I0_VANPL</name>
<dbReference type="InterPro" id="IPR046960">
    <property type="entry name" value="PPR_At4g14850-like_plant"/>
</dbReference>
<dbReference type="EMBL" id="JADCNL010000005">
    <property type="protein sequence ID" value="KAG0480922.1"/>
    <property type="molecule type" value="Genomic_DNA"/>
</dbReference>
<comment type="caution">
    <text evidence="3">The sequence shown here is derived from an EMBL/GenBank/DDBJ whole genome shotgun (WGS) entry which is preliminary data.</text>
</comment>
<dbReference type="InterPro" id="IPR002885">
    <property type="entry name" value="PPR_rpt"/>
</dbReference>
<dbReference type="GO" id="GO:0009451">
    <property type="term" value="P:RNA modification"/>
    <property type="evidence" value="ECO:0007669"/>
    <property type="project" value="InterPro"/>
</dbReference>
<dbReference type="FunFam" id="1.25.40.10:FF:000031">
    <property type="entry name" value="Pentatricopeptide repeat-containing protein mitochondrial"/>
    <property type="match status" value="1"/>
</dbReference>
<dbReference type="NCBIfam" id="TIGR00756">
    <property type="entry name" value="PPR"/>
    <property type="match status" value="4"/>
</dbReference>
<protein>
    <recommendedName>
        <fullName evidence="5">Pentatricopeptide repeat-containing protein</fullName>
    </recommendedName>
</protein>
<feature type="repeat" description="PPR" evidence="2">
    <location>
        <begin position="183"/>
        <end position="213"/>
    </location>
</feature>
<feature type="repeat" description="PPR" evidence="2">
    <location>
        <begin position="78"/>
        <end position="112"/>
    </location>
</feature>
<proteinExistence type="predicted"/>
<dbReference type="Pfam" id="PF20430">
    <property type="entry name" value="Eplus_motif"/>
    <property type="match status" value="1"/>
</dbReference>
<keyword evidence="4" id="KW-1185">Reference proteome</keyword>
<feature type="repeat" description="PPR" evidence="2">
    <location>
        <begin position="346"/>
        <end position="380"/>
    </location>
</feature>
<dbReference type="Proteomes" id="UP000636800">
    <property type="component" value="Chromosome 5"/>
</dbReference>
<evidence type="ECO:0000313" key="3">
    <source>
        <dbReference type="EMBL" id="KAG0480922.1"/>
    </source>
</evidence>
<sequence>MRPDAFLLPAINSDSRFIAVAYSSRSPLHLKHIHAHLLRHGLLTGSSPVAAAILAASTPLRCIPYALSFFHCLPSPPSPHLFNALIRALSDSFLPAAALSYLALMLSSGYRPGRLAFPFALRSAAALCSSSSAAVLHSSAAKCALDVDPFVRTSLADAYSKLGSHDLALKVFQETPPWLLSSNILLWNVAITVSCRSERMNHARRLFDEMPERNVASWNSMVDGYMKAGDVDIAVELFERMPEKNVVSWTTMVAGFSLNRDYERALTTFDSMLGAGIRANNFTLSAALASCAKMGALNAGIRIHEYARRRAFREDGAVGTALVDMYSKCGKVELASQIFAGMKERDIETWTAMIMGWAIHGCWGEAFHCFEDMKCSSIEPDGGAFLAILVACSHAGKIDTGLEIFYSMKCEYKIQPNIKHYTCIVDLFGRAGRLKEALEFLNLMPIEPDYVLWGALLSACRANKNIEISELAAEKLLKLKPTHSGSQVIMSNMYAGAGMWDGVEKVRASLKKSSLIKEPGWSYIELEGKAHHFFSGDLSHPSAGEIYAKLEELVTKAKKEGYQPNMEWVLHDIEEEDKSGSLRLHS</sequence>
<dbReference type="Pfam" id="PF20431">
    <property type="entry name" value="E_motif"/>
    <property type="match status" value="1"/>
</dbReference>
<dbReference type="PROSITE" id="PS51375">
    <property type="entry name" value="PPR"/>
    <property type="match status" value="4"/>
</dbReference>
<accession>A0A835V0I0</accession>
<dbReference type="SUPFAM" id="SSF48452">
    <property type="entry name" value="TPR-like"/>
    <property type="match status" value="1"/>
</dbReference>
<dbReference type="InterPro" id="IPR046848">
    <property type="entry name" value="E_motif"/>
</dbReference>
<evidence type="ECO:0008006" key="5">
    <source>
        <dbReference type="Google" id="ProtNLM"/>
    </source>
</evidence>
<dbReference type="Pfam" id="PF01535">
    <property type="entry name" value="PPR"/>
    <property type="match status" value="5"/>
</dbReference>
<dbReference type="PANTHER" id="PTHR47926:SF492">
    <property type="entry name" value="DYW DOMAIN-CONTAINING PROTEIN"/>
    <property type="match status" value="1"/>
</dbReference>
<dbReference type="OrthoDB" id="10262026at2759"/>
<dbReference type="AlphaFoldDB" id="A0A835V0I0"/>
<reference evidence="3 4" key="1">
    <citation type="journal article" date="2020" name="Nat. Food">
        <title>A phased Vanilla planifolia genome enables genetic improvement of flavour and production.</title>
        <authorList>
            <person name="Hasing T."/>
            <person name="Tang H."/>
            <person name="Brym M."/>
            <person name="Khazi F."/>
            <person name="Huang T."/>
            <person name="Chambers A.H."/>
        </authorList>
    </citation>
    <scope>NUCLEOTIDE SEQUENCE [LARGE SCALE GENOMIC DNA]</scope>
    <source>
        <tissue evidence="3">Leaf</tissue>
    </source>
</reference>